<dbReference type="HOGENOM" id="CLU_140541_1_0_1"/>
<evidence type="ECO:0000313" key="1">
    <source>
        <dbReference type="EMBL" id="KIM25973.1"/>
    </source>
</evidence>
<accession>A0A0C2WHX1</accession>
<sequence>MSALSRQTIESFTPKYRQPFSLEMAVELDVQTLTNEMGRLEDSLSRLVATQTTLKEVIDADDNGADREIVQAYEENEEVIGSQRERVEMIIMALGMKGVSLQSMSHYLGGRSLPPQAINDHVATAQTGQEEGGIDL</sequence>
<proteinExistence type="predicted"/>
<dbReference type="OrthoDB" id="548474at2759"/>
<name>A0A0C2WHX1_SERVB</name>
<dbReference type="Proteomes" id="UP000054097">
    <property type="component" value="Unassembled WGS sequence"/>
</dbReference>
<protein>
    <submittedName>
        <fullName evidence="1">Uncharacterized protein</fullName>
    </submittedName>
</protein>
<dbReference type="EMBL" id="KN824288">
    <property type="protein sequence ID" value="KIM29645.1"/>
    <property type="molecule type" value="Genomic_DNA"/>
</dbReference>
<dbReference type="EMBL" id="KN824310">
    <property type="protein sequence ID" value="KIM25973.1"/>
    <property type="molecule type" value="Genomic_DNA"/>
</dbReference>
<evidence type="ECO:0000313" key="3">
    <source>
        <dbReference type="Proteomes" id="UP000054097"/>
    </source>
</evidence>
<evidence type="ECO:0000313" key="2">
    <source>
        <dbReference type="EMBL" id="KIM29645.1"/>
    </source>
</evidence>
<gene>
    <name evidence="2" type="ORF">M408DRAFT_328859</name>
    <name evidence="1" type="ORF">M408DRAFT_330947</name>
</gene>
<reference evidence="3" key="2">
    <citation type="submission" date="2015-01" db="EMBL/GenBank/DDBJ databases">
        <title>Evolutionary Origins and Diversification of the Mycorrhizal Mutualists.</title>
        <authorList>
            <consortium name="DOE Joint Genome Institute"/>
            <consortium name="Mycorrhizal Genomics Consortium"/>
            <person name="Kohler A."/>
            <person name="Kuo A."/>
            <person name="Nagy L.G."/>
            <person name="Floudas D."/>
            <person name="Copeland A."/>
            <person name="Barry K.W."/>
            <person name="Cichocki N."/>
            <person name="Veneault-Fourrey C."/>
            <person name="LaButti K."/>
            <person name="Lindquist E.A."/>
            <person name="Lipzen A."/>
            <person name="Lundell T."/>
            <person name="Morin E."/>
            <person name="Murat C."/>
            <person name="Riley R."/>
            <person name="Ohm R."/>
            <person name="Sun H."/>
            <person name="Tunlid A."/>
            <person name="Henrissat B."/>
            <person name="Grigoriev I.V."/>
            <person name="Hibbett D.S."/>
            <person name="Martin F."/>
        </authorList>
    </citation>
    <scope>NUCLEOTIDE SEQUENCE [LARGE SCALE GENOMIC DNA]</scope>
    <source>
        <strain evidence="2 3">MAFF 305830</strain>
    </source>
</reference>
<organism evidence="1 3">
    <name type="scientific">Serendipita vermifera MAFF 305830</name>
    <dbReference type="NCBI Taxonomy" id="933852"/>
    <lineage>
        <taxon>Eukaryota</taxon>
        <taxon>Fungi</taxon>
        <taxon>Dikarya</taxon>
        <taxon>Basidiomycota</taxon>
        <taxon>Agaricomycotina</taxon>
        <taxon>Agaricomycetes</taxon>
        <taxon>Sebacinales</taxon>
        <taxon>Serendipitaceae</taxon>
        <taxon>Serendipita</taxon>
    </lineage>
</organism>
<dbReference type="AlphaFoldDB" id="A0A0C2WHX1"/>
<reference evidence="1" key="3">
    <citation type="submission" date="2015-02" db="EMBL/GenBank/DDBJ databases">
        <title>Evolutionary Origins and Diversification of the Mycorrhizal Mutualists.</title>
        <authorList>
            <consortium name="DOE Joint Genome Institute"/>
            <consortium name="Mycorrhizal Genomics Consortium"/>
            <person name="Kohler A."/>
            <person name="Kuo A."/>
            <person name="Nagy L.G."/>
            <person name="Floudas D."/>
            <person name="Copeland A."/>
            <person name="Barry K.W."/>
            <person name="Cichocki N."/>
            <person name="Veneault-Fourrey C."/>
            <person name="LaButti K."/>
            <person name="Lindquist E.A."/>
            <person name="Lipzen A."/>
            <person name="Lundell T."/>
            <person name="Morin E."/>
            <person name="Murat C."/>
            <person name="Riley R."/>
            <person name="Ohm R."/>
            <person name="Sun H."/>
            <person name="Tunlid A."/>
            <person name="Henrissat B."/>
            <person name="Grigoriev I.V."/>
            <person name="Hibbett D.S."/>
            <person name="Martin F."/>
        </authorList>
    </citation>
    <scope>NUCLEOTIDE SEQUENCE</scope>
    <source>
        <strain evidence="1">MAFF 305830</strain>
    </source>
</reference>
<reference evidence="1 3" key="1">
    <citation type="submission" date="2014-04" db="EMBL/GenBank/DDBJ databases">
        <authorList>
            <consortium name="DOE Joint Genome Institute"/>
            <person name="Kuo A."/>
            <person name="Zuccaro A."/>
            <person name="Kohler A."/>
            <person name="Nagy L.G."/>
            <person name="Floudas D."/>
            <person name="Copeland A."/>
            <person name="Barry K.W."/>
            <person name="Cichocki N."/>
            <person name="Veneault-Fourrey C."/>
            <person name="LaButti K."/>
            <person name="Lindquist E.A."/>
            <person name="Lipzen A."/>
            <person name="Lundell T."/>
            <person name="Morin E."/>
            <person name="Murat C."/>
            <person name="Sun H."/>
            <person name="Tunlid A."/>
            <person name="Henrissat B."/>
            <person name="Grigoriev I.V."/>
            <person name="Hibbett D.S."/>
            <person name="Martin F."/>
            <person name="Nordberg H.P."/>
            <person name="Cantor M.N."/>
            <person name="Hua S.X."/>
        </authorList>
    </citation>
    <scope>NUCLEOTIDE SEQUENCE [LARGE SCALE GENOMIC DNA]</scope>
    <source>
        <strain evidence="1 3">MAFF 305830</strain>
    </source>
</reference>
<keyword evidence="3" id="KW-1185">Reference proteome</keyword>
<dbReference type="STRING" id="933852.A0A0C2WHX1"/>